<dbReference type="AlphaFoldDB" id="A0A6J6FUL1"/>
<dbReference type="EMBL" id="CAEZUE010000065">
    <property type="protein sequence ID" value="CAB4592477.1"/>
    <property type="molecule type" value="Genomic_DNA"/>
</dbReference>
<name>A0A6J6FUL1_9ZZZZ</name>
<evidence type="ECO:0000256" key="1">
    <source>
        <dbReference type="SAM" id="MobiDB-lite"/>
    </source>
</evidence>
<reference evidence="2" key="1">
    <citation type="submission" date="2020-05" db="EMBL/GenBank/DDBJ databases">
        <authorList>
            <person name="Chiriac C."/>
            <person name="Salcher M."/>
            <person name="Ghai R."/>
            <person name="Kavagutti S V."/>
        </authorList>
    </citation>
    <scope>NUCLEOTIDE SEQUENCE</scope>
</reference>
<evidence type="ECO:0000313" key="2">
    <source>
        <dbReference type="EMBL" id="CAB4592477.1"/>
    </source>
</evidence>
<proteinExistence type="predicted"/>
<organism evidence="2">
    <name type="scientific">freshwater metagenome</name>
    <dbReference type="NCBI Taxonomy" id="449393"/>
    <lineage>
        <taxon>unclassified sequences</taxon>
        <taxon>metagenomes</taxon>
        <taxon>ecological metagenomes</taxon>
    </lineage>
</organism>
<gene>
    <name evidence="2" type="ORF">UFOPK1788_00607</name>
</gene>
<accession>A0A6J6FUL1</accession>
<sequence length="65" mass="6939">MTHKFGLTPFPLTITRTSRLPRKRLIVEVPAPSAATTPAATTPVVPAELAQERNTDSPEAEGGNE</sequence>
<feature type="region of interest" description="Disordered" evidence="1">
    <location>
        <begin position="29"/>
        <end position="65"/>
    </location>
</feature>
<protein>
    <submittedName>
        <fullName evidence="2">Unannotated protein</fullName>
    </submittedName>
</protein>
<feature type="compositionally biased region" description="Low complexity" evidence="1">
    <location>
        <begin position="29"/>
        <end position="47"/>
    </location>
</feature>